<dbReference type="AlphaFoldDB" id="A0A8S1KB30"/>
<name>A0A8S1KB30_PARPR</name>
<dbReference type="Proteomes" id="UP000688137">
    <property type="component" value="Unassembled WGS sequence"/>
</dbReference>
<evidence type="ECO:0000313" key="1">
    <source>
        <dbReference type="EMBL" id="CAD8052359.1"/>
    </source>
</evidence>
<reference evidence="1" key="1">
    <citation type="submission" date="2021-01" db="EMBL/GenBank/DDBJ databases">
        <authorList>
            <consortium name="Genoscope - CEA"/>
            <person name="William W."/>
        </authorList>
    </citation>
    <scope>NUCLEOTIDE SEQUENCE</scope>
</reference>
<evidence type="ECO:0000313" key="2">
    <source>
        <dbReference type="Proteomes" id="UP000688137"/>
    </source>
</evidence>
<proteinExistence type="predicted"/>
<dbReference type="OMA" id="NMSHSKI"/>
<comment type="caution">
    <text evidence="1">The sequence shown here is derived from an EMBL/GenBank/DDBJ whole genome shotgun (WGS) entry which is preliminary data.</text>
</comment>
<protein>
    <submittedName>
        <fullName evidence="1">Uncharacterized protein</fullName>
    </submittedName>
</protein>
<dbReference type="EMBL" id="CAJJDM010000016">
    <property type="protein sequence ID" value="CAD8052359.1"/>
    <property type="molecule type" value="Genomic_DNA"/>
</dbReference>
<keyword evidence="2" id="KW-1185">Reference proteome</keyword>
<gene>
    <name evidence="1" type="ORF">PPRIM_AZ9-3.1.T0190143</name>
</gene>
<organism evidence="1 2">
    <name type="scientific">Paramecium primaurelia</name>
    <dbReference type="NCBI Taxonomy" id="5886"/>
    <lineage>
        <taxon>Eukaryota</taxon>
        <taxon>Sar</taxon>
        <taxon>Alveolata</taxon>
        <taxon>Ciliophora</taxon>
        <taxon>Intramacronucleata</taxon>
        <taxon>Oligohymenophorea</taxon>
        <taxon>Peniculida</taxon>
        <taxon>Parameciidae</taxon>
        <taxon>Paramecium</taxon>
    </lineage>
</organism>
<sequence length="399" mass="46871">MRIKTLLINVNDILIFSPQLFIIQFNYELKMSQSQNSQISLSPQKKQQQYFPAIYLKTTDSPQKGSIKNSNYLFSQHLQNKLNNRKVKRNKELQLDKAYSIRKYLQINSTVQGDSNMSHSKISQNISLTEQKDTNIETKYSLSPLKQLCKIEETLSVKKLLDINYTQSDINRKYQSQGSIHNQCILELDQELEEVDQKNSLKVKDQLLISPISQANFKEISENTQSKSQSPNKNNIVLKLNQQNKEYKKYASQMIRMIRNTQQILIKDFEQDQLEFDKEFDRELKLKKIQRQRERKEALYTAQDGTKNRQLKQMLMALKGSQDKMISECPLFLNIGKKLNSQNSQSTILNRKLSHQKNYQQIPFDKQFDDKNFRKHSVKSEICSLETSLELPLQIQKLM</sequence>
<accession>A0A8S1KB30</accession>